<feature type="active site" description="Proton donor/acceptor" evidence="13">
    <location>
        <position position="178"/>
    </location>
</feature>
<dbReference type="GO" id="GO:0005829">
    <property type="term" value="C:cytosol"/>
    <property type="evidence" value="ECO:0007669"/>
    <property type="project" value="TreeGrafter"/>
</dbReference>
<comment type="subcellular location">
    <subcellularLocation>
        <location evidence="10">Apical cell membrane</location>
        <topology evidence="10">Peripheral membrane protein</topology>
    </subcellularLocation>
    <subcellularLocation>
        <location evidence="1">Cytoplasm</location>
    </subcellularLocation>
</comment>
<dbReference type="Gene3D" id="3.40.630.10">
    <property type="entry name" value="Zn peptidases"/>
    <property type="match status" value="1"/>
</dbReference>
<evidence type="ECO:0000313" key="17">
    <source>
        <dbReference type="Ensembl" id="ENSDCDP00010004866.1"/>
    </source>
</evidence>
<accession>A0A8C4BRN1</accession>
<dbReference type="Proteomes" id="UP000694580">
    <property type="component" value="Chromosome 4"/>
</dbReference>
<reference evidence="17" key="2">
    <citation type="submission" date="2025-05" db="UniProtKB">
        <authorList>
            <consortium name="Ensembl"/>
        </authorList>
    </citation>
    <scope>IDENTIFICATION</scope>
</reference>
<dbReference type="RefSeq" id="XP_028834278.1">
    <property type="nucleotide sequence ID" value="XM_028978445.1"/>
</dbReference>
<proteinExistence type="inferred from homology"/>
<dbReference type="RefSeq" id="XP_028834277.1">
    <property type="nucleotide sequence ID" value="XM_028978444.1"/>
</dbReference>
<evidence type="ECO:0000256" key="10">
    <source>
        <dbReference type="ARBA" id="ARBA00037831"/>
    </source>
</evidence>
<dbReference type="EC" id="3.5.1.114" evidence="9"/>
<evidence type="ECO:0000256" key="3">
    <source>
        <dbReference type="ARBA" id="ARBA00022475"/>
    </source>
</evidence>
<reference evidence="17 18" key="1">
    <citation type="submission" date="2020-06" db="EMBL/GenBank/DDBJ databases">
        <authorList>
            <consortium name="Wellcome Sanger Institute Data Sharing"/>
        </authorList>
    </citation>
    <scope>NUCLEOTIDE SEQUENCE [LARGE SCALE GENOMIC DNA]</scope>
</reference>
<evidence type="ECO:0000259" key="15">
    <source>
        <dbReference type="Pfam" id="PF04952"/>
    </source>
</evidence>
<dbReference type="PANTHER" id="PTHR15162:SF5">
    <property type="entry name" value="N-ACYL-AROMATIC-L-AMINO ACID AMIDOHYDROLASE (CARBOXYLATE-FORMING)"/>
    <property type="match status" value="1"/>
</dbReference>
<dbReference type="GeneID" id="114789242"/>
<evidence type="ECO:0000256" key="11">
    <source>
        <dbReference type="ARBA" id="ARBA00048435"/>
    </source>
</evidence>
<dbReference type="InterPro" id="IPR050178">
    <property type="entry name" value="AspA/AstE_fam"/>
</dbReference>
<evidence type="ECO:0000256" key="7">
    <source>
        <dbReference type="ARBA" id="ARBA00022833"/>
    </source>
</evidence>
<dbReference type="FunFam" id="3.40.630.10:FF:000025">
    <property type="entry name" value="aspartoacylase"/>
    <property type="match status" value="1"/>
</dbReference>
<gene>
    <name evidence="17" type="primary">LOC114789242</name>
</gene>
<feature type="binding site" evidence="14">
    <location>
        <position position="22"/>
    </location>
    <ligand>
        <name>Zn(2+)</name>
        <dbReference type="ChEBI" id="CHEBI:29105"/>
    </ligand>
</feature>
<dbReference type="PANTHER" id="PTHR15162">
    <property type="entry name" value="ASPARTOACYLASE"/>
    <property type="match status" value="1"/>
</dbReference>
<dbReference type="GO" id="GO:0016324">
    <property type="term" value="C:apical plasma membrane"/>
    <property type="evidence" value="ECO:0007669"/>
    <property type="project" value="UniProtKB-SubCell"/>
</dbReference>
<evidence type="ECO:0000256" key="14">
    <source>
        <dbReference type="PIRSR" id="PIRSR018001-3"/>
    </source>
</evidence>
<dbReference type="Gene3D" id="2.20.25.160">
    <property type="match status" value="1"/>
</dbReference>
<evidence type="ECO:0000256" key="9">
    <source>
        <dbReference type="ARBA" id="ARBA00034807"/>
    </source>
</evidence>
<dbReference type="InterPro" id="IPR016708">
    <property type="entry name" value="Aspartoacylase"/>
</dbReference>
<evidence type="ECO:0000256" key="12">
    <source>
        <dbReference type="ARBA" id="ARBA00049326"/>
    </source>
</evidence>
<evidence type="ECO:0000256" key="5">
    <source>
        <dbReference type="ARBA" id="ARBA00022723"/>
    </source>
</evidence>
<evidence type="ECO:0000256" key="6">
    <source>
        <dbReference type="ARBA" id="ARBA00022801"/>
    </source>
</evidence>
<keyword evidence="7 14" id="KW-0862">Zinc</keyword>
<dbReference type="Pfam" id="PF04952">
    <property type="entry name" value="AstE_AspA_hybrid"/>
    <property type="match status" value="1"/>
</dbReference>
<dbReference type="Ensembl" id="ENSDCDT00010005026.1">
    <property type="protein sequence ID" value="ENSDCDP00010004862.1"/>
    <property type="gene ID" value="ENSDCDG00010002149.1"/>
</dbReference>
<organism evidence="17 18">
    <name type="scientific">Denticeps clupeoides</name>
    <name type="common">denticle herring</name>
    <dbReference type="NCBI Taxonomy" id="299321"/>
    <lineage>
        <taxon>Eukaryota</taxon>
        <taxon>Metazoa</taxon>
        <taxon>Chordata</taxon>
        <taxon>Craniata</taxon>
        <taxon>Vertebrata</taxon>
        <taxon>Euteleostomi</taxon>
        <taxon>Actinopterygii</taxon>
        <taxon>Neopterygii</taxon>
        <taxon>Teleostei</taxon>
        <taxon>Clupei</taxon>
        <taxon>Clupeiformes</taxon>
        <taxon>Denticipitoidei</taxon>
        <taxon>Denticipitidae</taxon>
        <taxon>Denticeps</taxon>
    </lineage>
</organism>
<dbReference type="Pfam" id="PF24827">
    <property type="entry name" value="AstE_AspA_cat"/>
    <property type="match status" value="1"/>
</dbReference>
<feature type="domain" description="AstE/AspA barrel-sandwich hybrid" evidence="15">
    <location>
        <begin position="219"/>
        <end position="299"/>
    </location>
</feature>
<dbReference type="RefSeq" id="XP_028834279.1">
    <property type="nucleotide sequence ID" value="XM_028978446.1"/>
</dbReference>
<keyword evidence="8" id="KW-0472">Membrane</keyword>
<feature type="binding site" evidence="14">
    <location>
        <position position="19"/>
    </location>
    <ligand>
        <name>Zn(2+)</name>
        <dbReference type="ChEBI" id="CHEBI:29105"/>
    </ligand>
</feature>
<dbReference type="InterPro" id="IPR055438">
    <property type="entry name" value="AstE_AspA_cat"/>
</dbReference>
<comment type="catalytic activity">
    <reaction evidence="11">
        <text>an N-acetyl-L-cysteine-S-conjugate + H2O = an S-substituted L-cysteine + acetate</text>
        <dbReference type="Rhea" id="RHEA:36855"/>
        <dbReference type="ChEBI" id="CHEBI:15377"/>
        <dbReference type="ChEBI" id="CHEBI:30089"/>
        <dbReference type="ChEBI" id="CHEBI:58717"/>
        <dbReference type="ChEBI" id="CHEBI:58718"/>
        <dbReference type="EC" id="3.5.1.114"/>
    </reaction>
</comment>
<name>A0A8C4BRN1_9TELE</name>
<feature type="binding site" evidence="14">
    <location>
        <position position="116"/>
    </location>
    <ligand>
        <name>Zn(2+)</name>
        <dbReference type="ChEBI" id="CHEBI:29105"/>
    </ligand>
</feature>
<dbReference type="GO" id="GO:0046872">
    <property type="term" value="F:metal ion binding"/>
    <property type="evidence" value="ECO:0007669"/>
    <property type="project" value="UniProtKB-KW"/>
</dbReference>
<dbReference type="GO" id="GO:0004046">
    <property type="term" value="F:aminoacylase activity"/>
    <property type="evidence" value="ECO:0007669"/>
    <property type="project" value="TreeGrafter"/>
</dbReference>
<keyword evidence="4" id="KW-0963">Cytoplasm</keyword>
<dbReference type="AlphaFoldDB" id="A0A8C4BRN1"/>
<keyword evidence="18" id="KW-1185">Reference proteome</keyword>
<dbReference type="GeneTree" id="ENSGT00390000001189"/>
<evidence type="ECO:0000313" key="18">
    <source>
        <dbReference type="Proteomes" id="UP000694580"/>
    </source>
</evidence>
<feature type="domain" description="Succinylglutamate desuccinylase/Aspartoacylase catalytic" evidence="16">
    <location>
        <begin position="9"/>
        <end position="202"/>
    </location>
</feature>
<dbReference type="CDD" id="cd06909">
    <property type="entry name" value="M14_ASPA"/>
    <property type="match status" value="1"/>
</dbReference>
<evidence type="ECO:0000256" key="4">
    <source>
        <dbReference type="ARBA" id="ARBA00022490"/>
    </source>
</evidence>
<evidence type="ECO:0000256" key="1">
    <source>
        <dbReference type="ARBA" id="ARBA00004496"/>
    </source>
</evidence>
<keyword evidence="5 14" id="KW-0479">Metal-binding</keyword>
<comment type="cofactor">
    <cofactor evidence="14">
        <name>Zn(2+)</name>
        <dbReference type="ChEBI" id="CHEBI:29105"/>
    </cofactor>
    <text evidence="14">Binds 1 zinc ion per subunit.</text>
</comment>
<dbReference type="PIRSF" id="PIRSF018001">
    <property type="entry name" value="Aspartoacylase"/>
    <property type="match status" value="1"/>
</dbReference>
<dbReference type="NCBIfam" id="NF002601">
    <property type="entry name" value="PRK02259.1"/>
    <property type="match status" value="1"/>
</dbReference>
<sequence>MEPLSLPALRRVAVCGGTHGNEMTGIYLVQEMQRKQRENGDNTWPAYVKTVLSNPKAVKECRRYIERDLNRCFTSAILSSSITETTPYEVQRAHELNAILGPKGSSEAFDLVCDLHNTTANMGVTVIAYTTKDYITMHIFKYLQAKISSVPVRLLMLDIPIPDAYSLESVGKHGFALEIGPQPNGVVRADVFNVMKEALLLALDWVQLFNSGSKMEGGQVEVFSFQKSVDYPRDPETRQITSAIHPQLQDKDFCLLQAGDPLFLSFSGETTTYQEREPLYPIFINECAYYEKGVAFQLVCKRTVNIPPVQIQKD</sequence>
<dbReference type="Ensembl" id="ENSDCDT00010005030.1">
    <property type="protein sequence ID" value="ENSDCDP00010004866.1"/>
    <property type="gene ID" value="ENSDCDG00010002149.1"/>
</dbReference>
<dbReference type="GO" id="GO:0016788">
    <property type="term" value="F:hydrolase activity, acting on ester bonds"/>
    <property type="evidence" value="ECO:0007669"/>
    <property type="project" value="InterPro"/>
</dbReference>
<comment type="catalytic activity">
    <reaction evidence="12">
        <text>an N-acyl-aromatic L-alpha-amino acid + H2O = an aromatic L-alpha-amino acid + a carboxylate</text>
        <dbReference type="Rhea" id="RHEA:54184"/>
        <dbReference type="ChEBI" id="CHEBI:15377"/>
        <dbReference type="ChEBI" id="CHEBI:29067"/>
        <dbReference type="ChEBI" id="CHEBI:84824"/>
        <dbReference type="ChEBI" id="CHEBI:138093"/>
        <dbReference type="EC" id="3.5.1.114"/>
    </reaction>
</comment>
<dbReference type="SUPFAM" id="SSF53187">
    <property type="entry name" value="Zn-dependent exopeptidases"/>
    <property type="match status" value="1"/>
</dbReference>
<evidence type="ECO:0000256" key="2">
    <source>
        <dbReference type="ARBA" id="ARBA00006173"/>
    </source>
</evidence>
<dbReference type="InterPro" id="IPR007036">
    <property type="entry name" value="Aste_AspA_hybrid_dom"/>
</dbReference>
<keyword evidence="6" id="KW-0378">Hydrolase</keyword>
<comment type="similarity">
    <text evidence="2">Belongs to the AspA/AstE family. Aspartoacylase subfamily.</text>
</comment>
<dbReference type="OrthoDB" id="8300214at2759"/>
<keyword evidence="3" id="KW-1003">Cell membrane</keyword>
<evidence type="ECO:0000256" key="8">
    <source>
        <dbReference type="ARBA" id="ARBA00023136"/>
    </source>
</evidence>
<protein>
    <recommendedName>
        <fullName evidence="9">N-acyl-aromatic-L-amino acid amidohydrolase</fullName>
        <ecNumber evidence="9">3.5.1.114</ecNumber>
    </recommendedName>
</protein>
<evidence type="ECO:0000259" key="16">
    <source>
        <dbReference type="Pfam" id="PF24827"/>
    </source>
</evidence>
<dbReference type="HAMAP" id="MF_00704">
    <property type="entry name" value="Aspartoacylase"/>
    <property type="match status" value="1"/>
</dbReference>
<evidence type="ECO:0000256" key="13">
    <source>
        <dbReference type="PIRSR" id="PIRSR018001-1"/>
    </source>
</evidence>